<evidence type="ECO:0000256" key="3">
    <source>
        <dbReference type="SAM" id="SignalP"/>
    </source>
</evidence>
<evidence type="ECO:0000256" key="1">
    <source>
        <dbReference type="ARBA" id="ARBA00023186"/>
    </source>
</evidence>
<feature type="region of interest" description="Disordered" evidence="2">
    <location>
        <begin position="269"/>
        <end position="291"/>
    </location>
</feature>
<dbReference type="InterPro" id="IPR051948">
    <property type="entry name" value="Hsp70_co-chaperone_J-domain"/>
</dbReference>
<proteinExistence type="predicted"/>
<dbReference type="PANTHER" id="PTHR44360">
    <property type="entry name" value="DNAJ HOMOLOG SUBFAMILY B MEMBER 9"/>
    <property type="match status" value="1"/>
</dbReference>
<dbReference type="SMART" id="SM00271">
    <property type="entry name" value="DnaJ"/>
    <property type="match status" value="1"/>
</dbReference>
<feature type="signal peptide" evidence="3">
    <location>
        <begin position="1"/>
        <end position="22"/>
    </location>
</feature>
<keyword evidence="6" id="KW-1185">Reference proteome</keyword>
<dbReference type="Proteomes" id="UP001642484">
    <property type="component" value="Unassembled WGS sequence"/>
</dbReference>
<feature type="domain" description="J" evidence="4">
    <location>
        <begin position="28"/>
        <end position="88"/>
    </location>
</feature>
<name>A0ABP0J1S9_9DINO</name>
<dbReference type="Gene3D" id="1.10.287.110">
    <property type="entry name" value="DnaJ domain"/>
    <property type="match status" value="1"/>
</dbReference>
<dbReference type="EMBL" id="CAXAMN010004224">
    <property type="protein sequence ID" value="CAK9008295.1"/>
    <property type="molecule type" value="Genomic_DNA"/>
</dbReference>
<dbReference type="CDD" id="cd06257">
    <property type="entry name" value="DnaJ"/>
    <property type="match status" value="1"/>
</dbReference>
<gene>
    <name evidence="5" type="ORF">CCMP2556_LOCUS9194</name>
</gene>
<sequence length="291" mass="32833">MAASRWCPRIWLICLSLLLLHARKEQKDYYEVLDVSKDASEAEIKRAYKKLALKWHPDKNPDQPELAQRALANAVQSERRDVLKNWMPSLVDGGAARNCRPHPEECRRILKALEKKSLQPSVMFCPLQDLVFLHYNDGDAWERCCISENIFNGQLSAKCEALYEKPQPVMEPEEPMPVTKTEKIMAQVKLVARLSKEIALEMAAKLGFGGCGKACKPDGFVDPPPICLSNPRRRSHCVYMGRPGELFAKKPMVGEAGYKVVELSMPMPPPVARAHEPPPWRTSSGRGKTFL</sequence>
<feature type="compositionally biased region" description="Polar residues" evidence="2">
    <location>
        <begin position="281"/>
        <end position="291"/>
    </location>
</feature>
<evidence type="ECO:0000313" key="5">
    <source>
        <dbReference type="EMBL" id="CAK9008295.1"/>
    </source>
</evidence>
<dbReference type="InterPro" id="IPR036869">
    <property type="entry name" value="J_dom_sf"/>
</dbReference>
<reference evidence="5 6" key="1">
    <citation type="submission" date="2024-02" db="EMBL/GenBank/DDBJ databases">
        <authorList>
            <person name="Chen Y."/>
            <person name="Shah S."/>
            <person name="Dougan E. K."/>
            <person name="Thang M."/>
            <person name="Chan C."/>
        </authorList>
    </citation>
    <scope>NUCLEOTIDE SEQUENCE [LARGE SCALE GENOMIC DNA]</scope>
</reference>
<dbReference type="Pfam" id="PF00226">
    <property type="entry name" value="DnaJ"/>
    <property type="match status" value="1"/>
</dbReference>
<dbReference type="SUPFAM" id="SSF46565">
    <property type="entry name" value="Chaperone J-domain"/>
    <property type="match status" value="1"/>
</dbReference>
<keyword evidence="3" id="KW-0732">Signal</keyword>
<dbReference type="PANTHER" id="PTHR44360:SF1">
    <property type="entry name" value="DNAJ HOMOLOG SUBFAMILY B MEMBER 9"/>
    <property type="match status" value="1"/>
</dbReference>
<dbReference type="PROSITE" id="PS50076">
    <property type="entry name" value="DNAJ_2"/>
    <property type="match status" value="1"/>
</dbReference>
<accession>A0ABP0J1S9</accession>
<comment type="caution">
    <text evidence="5">The sequence shown here is derived from an EMBL/GenBank/DDBJ whole genome shotgun (WGS) entry which is preliminary data.</text>
</comment>
<feature type="chain" id="PRO_5046295492" description="J domain-containing protein" evidence="3">
    <location>
        <begin position="23"/>
        <end position="291"/>
    </location>
</feature>
<keyword evidence="1" id="KW-0143">Chaperone</keyword>
<evidence type="ECO:0000259" key="4">
    <source>
        <dbReference type="PROSITE" id="PS50076"/>
    </source>
</evidence>
<dbReference type="PRINTS" id="PR00625">
    <property type="entry name" value="JDOMAIN"/>
</dbReference>
<protein>
    <recommendedName>
        <fullName evidence="4">J domain-containing protein</fullName>
    </recommendedName>
</protein>
<evidence type="ECO:0000256" key="2">
    <source>
        <dbReference type="SAM" id="MobiDB-lite"/>
    </source>
</evidence>
<evidence type="ECO:0000313" key="6">
    <source>
        <dbReference type="Proteomes" id="UP001642484"/>
    </source>
</evidence>
<organism evidence="5 6">
    <name type="scientific">Durusdinium trenchii</name>
    <dbReference type="NCBI Taxonomy" id="1381693"/>
    <lineage>
        <taxon>Eukaryota</taxon>
        <taxon>Sar</taxon>
        <taxon>Alveolata</taxon>
        <taxon>Dinophyceae</taxon>
        <taxon>Suessiales</taxon>
        <taxon>Symbiodiniaceae</taxon>
        <taxon>Durusdinium</taxon>
    </lineage>
</organism>
<dbReference type="InterPro" id="IPR001623">
    <property type="entry name" value="DnaJ_domain"/>
</dbReference>